<organism evidence="2 3">
    <name type="scientific">Micromonospora endolithica</name>
    <dbReference type="NCBI Taxonomy" id="230091"/>
    <lineage>
        <taxon>Bacteria</taxon>
        <taxon>Bacillati</taxon>
        <taxon>Actinomycetota</taxon>
        <taxon>Actinomycetes</taxon>
        <taxon>Micromonosporales</taxon>
        <taxon>Micromonosporaceae</taxon>
        <taxon>Micromonospora</taxon>
    </lineage>
</organism>
<reference evidence="2 3" key="1">
    <citation type="journal article" date="2004" name="Syst. Appl. Microbiol.">
        <title>Cryptoendolithic actinomycetes from antarctic sandstone rock samples: Micromonospora endolithica sp. nov. and two isolates related to Micromonospora coerulea Jensen 1932.</title>
        <authorList>
            <person name="Hirsch P."/>
            <person name="Mevs U."/>
            <person name="Kroppenstedt R.M."/>
            <person name="Schumann P."/>
            <person name="Stackebrandt E."/>
        </authorList>
    </citation>
    <scope>NUCLEOTIDE SEQUENCE [LARGE SCALE GENOMIC DNA]</scope>
    <source>
        <strain evidence="2 3">JCM 12677</strain>
    </source>
</reference>
<protein>
    <submittedName>
        <fullName evidence="2">Uncharacterized protein</fullName>
    </submittedName>
</protein>
<comment type="caution">
    <text evidence="2">The sequence shown here is derived from an EMBL/GenBank/DDBJ whole genome shotgun (WGS) entry which is preliminary data.</text>
</comment>
<dbReference type="EMBL" id="RBAK01000001">
    <property type="protein sequence ID" value="RKN50547.1"/>
    <property type="molecule type" value="Genomic_DNA"/>
</dbReference>
<accession>A0A3A9ZSW0</accession>
<proteinExistence type="predicted"/>
<dbReference type="AlphaFoldDB" id="A0A3A9ZSW0"/>
<evidence type="ECO:0000313" key="2">
    <source>
        <dbReference type="EMBL" id="RKN50547.1"/>
    </source>
</evidence>
<sequence length="75" mass="8655">MTLGVAYLVYRTVRHLLDSPLSIATIFGVLGGSERRKDAIEIVGKLCAEDEDQAAIEQHPSMPRRWAHRRRRKRR</sequence>
<name>A0A3A9ZSW0_9ACTN</name>
<evidence type="ECO:0000256" key="1">
    <source>
        <dbReference type="SAM" id="MobiDB-lite"/>
    </source>
</evidence>
<keyword evidence="3" id="KW-1185">Reference proteome</keyword>
<evidence type="ECO:0000313" key="3">
    <source>
        <dbReference type="Proteomes" id="UP000281726"/>
    </source>
</evidence>
<dbReference type="Proteomes" id="UP000281726">
    <property type="component" value="Unassembled WGS sequence"/>
</dbReference>
<feature type="compositionally biased region" description="Basic residues" evidence="1">
    <location>
        <begin position="65"/>
        <end position="75"/>
    </location>
</feature>
<feature type="region of interest" description="Disordered" evidence="1">
    <location>
        <begin position="53"/>
        <end position="75"/>
    </location>
</feature>
<gene>
    <name evidence="2" type="ORF">D7223_01850</name>
</gene>